<dbReference type="InterPro" id="IPR002514">
    <property type="entry name" value="Transposase_8"/>
</dbReference>
<proteinExistence type="predicted"/>
<dbReference type="RefSeq" id="WP_369801303.1">
    <property type="nucleotide sequence ID" value="NZ_JAMXAX010000287.1"/>
</dbReference>
<dbReference type="Pfam" id="PF13333">
    <property type="entry name" value="rve_2"/>
    <property type="match status" value="1"/>
</dbReference>
<evidence type="ECO:0000259" key="2">
    <source>
        <dbReference type="PROSITE" id="PS50994"/>
    </source>
</evidence>
<dbReference type="InterPro" id="IPR009057">
    <property type="entry name" value="Homeodomain-like_sf"/>
</dbReference>
<keyword evidence="1" id="KW-0175">Coiled coil</keyword>
<accession>A0ABV8DHR7</accession>
<dbReference type="InterPro" id="IPR048020">
    <property type="entry name" value="Transpos_IS3"/>
</dbReference>
<evidence type="ECO:0000256" key="1">
    <source>
        <dbReference type="SAM" id="Coils"/>
    </source>
</evidence>
<reference evidence="4" key="1">
    <citation type="journal article" date="2019" name="Int. J. Syst. Evol. Microbiol.">
        <title>The Global Catalogue of Microorganisms (GCM) 10K type strain sequencing project: providing services to taxonomists for standard genome sequencing and annotation.</title>
        <authorList>
            <consortium name="The Broad Institute Genomics Platform"/>
            <consortium name="The Broad Institute Genome Sequencing Center for Infectious Disease"/>
            <person name="Wu L."/>
            <person name="Ma J."/>
        </authorList>
    </citation>
    <scope>NUCLEOTIDE SEQUENCE [LARGE SCALE GENOMIC DNA]</scope>
    <source>
        <strain evidence="4">CCUG 2113</strain>
    </source>
</reference>
<dbReference type="InterPro" id="IPR036397">
    <property type="entry name" value="RNaseH_sf"/>
</dbReference>
<dbReference type="Gene3D" id="3.30.420.10">
    <property type="entry name" value="Ribonuclease H-like superfamily/Ribonuclease H"/>
    <property type="match status" value="1"/>
</dbReference>
<gene>
    <name evidence="3" type="ORF">ACFOW3_24415</name>
</gene>
<feature type="domain" description="Integrase catalytic" evidence="2">
    <location>
        <begin position="228"/>
        <end position="391"/>
    </location>
</feature>
<dbReference type="PROSITE" id="PS50994">
    <property type="entry name" value="INTEGRASE"/>
    <property type="match status" value="1"/>
</dbReference>
<dbReference type="Proteomes" id="UP001595693">
    <property type="component" value="Unassembled WGS sequence"/>
</dbReference>
<evidence type="ECO:0000313" key="3">
    <source>
        <dbReference type="EMBL" id="MFC3937777.1"/>
    </source>
</evidence>
<dbReference type="Pfam" id="PF00665">
    <property type="entry name" value="rve"/>
    <property type="match status" value="1"/>
</dbReference>
<dbReference type="Pfam" id="PF13276">
    <property type="entry name" value="HTH_21"/>
    <property type="match status" value="1"/>
</dbReference>
<comment type="caution">
    <text evidence="3">The sequence shown here is derived from an EMBL/GenBank/DDBJ whole genome shotgun (WGS) entry which is preliminary data.</text>
</comment>
<dbReference type="Pfam" id="PF01527">
    <property type="entry name" value="HTH_Tnp_1"/>
    <property type="match status" value="1"/>
</dbReference>
<dbReference type="EMBL" id="JBHSAJ010000108">
    <property type="protein sequence ID" value="MFC3937777.1"/>
    <property type="molecule type" value="Genomic_DNA"/>
</dbReference>
<sequence>MTNMKDKRARRAFDAAFKLQVVKMVREQNLSVAQVSKDLDLVDSAVRRWLAQYDEEAAGRPGVGKPLTAEQQRIRQLESQVRQLQSDNELLKKAFGLLRPGNEMIQDLMSAQAQAQKATISQWCRVLGMSRSGWYAARKRATTKAAVSPLSPLSLQAKAVFHASGSSYGSRRLSAQLKLQGWAVGRHKARTLMAAHGLRARWRRKFTHTTDSRHGLAVADNVLQRQFKPDKPNLTWASDITYVRTRSGWLYLAVVLDLFSRKVVGWAMAPSMPAQLVCEALRMAIASRRPKPGLLVHSDRGSQYASELHMGLLESHGLVCSMSRKGNCWDNAVMERFFLNLKMERVWQRDYANHAEAQADIADYIVGFYNPIRLHSTLGYQSPNSYEMQQALAAHSA</sequence>
<dbReference type="SUPFAM" id="SSF53098">
    <property type="entry name" value="Ribonuclease H-like"/>
    <property type="match status" value="1"/>
</dbReference>
<dbReference type="PANTHER" id="PTHR46889">
    <property type="entry name" value="TRANSPOSASE INSF FOR INSERTION SEQUENCE IS3B-RELATED"/>
    <property type="match status" value="1"/>
</dbReference>
<dbReference type="PANTHER" id="PTHR46889:SF4">
    <property type="entry name" value="TRANSPOSASE INSO FOR INSERTION SEQUENCE ELEMENT IS911B-RELATED"/>
    <property type="match status" value="1"/>
</dbReference>
<organism evidence="3 4">
    <name type="scientific">Acidovorax facilis</name>
    <dbReference type="NCBI Taxonomy" id="12917"/>
    <lineage>
        <taxon>Bacteria</taxon>
        <taxon>Pseudomonadati</taxon>
        <taxon>Pseudomonadota</taxon>
        <taxon>Betaproteobacteria</taxon>
        <taxon>Burkholderiales</taxon>
        <taxon>Comamonadaceae</taxon>
        <taxon>Acidovorax</taxon>
    </lineage>
</organism>
<dbReference type="NCBIfam" id="NF033516">
    <property type="entry name" value="transpos_IS3"/>
    <property type="match status" value="1"/>
</dbReference>
<keyword evidence="4" id="KW-1185">Reference proteome</keyword>
<dbReference type="InterPro" id="IPR012337">
    <property type="entry name" value="RNaseH-like_sf"/>
</dbReference>
<dbReference type="InterPro" id="IPR001584">
    <property type="entry name" value="Integrase_cat-core"/>
</dbReference>
<name>A0ABV8DHR7_9BURK</name>
<dbReference type="InterPro" id="IPR025948">
    <property type="entry name" value="HTH-like_dom"/>
</dbReference>
<dbReference type="SUPFAM" id="SSF46689">
    <property type="entry name" value="Homeodomain-like"/>
    <property type="match status" value="1"/>
</dbReference>
<dbReference type="InterPro" id="IPR050900">
    <property type="entry name" value="Transposase_IS3/IS150/IS904"/>
</dbReference>
<feature type="coiled-coil region" evidence="1">
    <location>
        <begin position="67"/>
        <end position="94"/>
    </location>
</feature>
<evidence type="ECO:0000313" key="4">
    <source>
        <dbReference type="Proteomes" id="UP001595693"/>
    </source>
</evidence>
<dbReference type="Gene3D" id="1.10.10.60">
    <property type="entry name" value="Homeodomain-like"/>
    <property type="match status" value="1"/>
</dbReference>
<protein>
    <submittedName>
        <fullName evidence="3">IS3 family transposase</fullName>
    </submittedName>
</protein>